<dbReference type="InterPro" id="IPR013830">
    <property type="entry name" value="SGNH_hydro"/>
</dbReference>
<dbReference type="CDD" id="cd01823">
    <property type="entry name" value="SEST_like"/>
    <property type="match status" value="1"/>
</dbReference>
<evidence type="ECO:0000313" key="6">
    <source>
        <dbReference type="Proteomes" id="UP000307087"/>
    </source>
</evidence>
<evidence type="ECO:0000313" key="5">
    <source>
        <dbReference type="EMBL" id="THV17809.1"/>
    </source>
</evidence>
<dbReference type="Pfam" id="PF13472">
    <property type="entry name" value="Lipase_GDSL_2"/>
    <property type="match status" value="1"/>
</dbReference>
<dbReference type="Gene3D" id="3.40.50.1110">
    <property type="entry name" value="SGNH hydrolase"/>
    <property type="match status" value="1"/>
</dbReference>
<protein>
    <submittedName>
        <fullName evidence="5">SGNH/GDSL hydrolase family protein</fullName>
    </submittedName>
</protein>
<dbReference type="GO" id="GO:0019433">
    <property type="term" value="P:triglyceride catabolic process"/>
    <property type="evidence" value="ECO:0007669"/>
    <property type="project" value="TreeGrafter"/>
</dbReference>
<dbReference type="InterPro" id="IPR036514">
    <property type="entry name" value="SGNH_hydro_sf"/>
</dbReference>
<feature type="compositionally biased region" description="Basic residues" evidence="3">
    <location>
        <begin position="29"/>
        <end position="41"/>
    </location>
</feature>
<gene>
    <name evidence="5" type="ORF">E9934_04915</name>
</gene>
<proteinExistence type="predicted"/>
<reference evidence="5 6" key="1">
    <citation type="journal article" date="2009" name="Int. J. Syst. Evol. Microbiol.">
        <title>Nocardioides caeni sp. nov., isolated from wastewater.</title>
        <authorList>
            <person name="Yoon J.H."/>
            <person name="Kang S.J."/>
            <person name="Park S."/>
            <person name="Kim W."/>
            <person name="Oh T.K."/>
        </authorList>
    </citation>
    <scope>NUCLEOTIDE SEQUENCE [LARGE SCALE GENOMIC DNA]</scope>
    <source>
        <strain evidence="5 6">DSM 23134</strain>
    </source>
</reference>
<feature type="domain" description="SGNH hydrolase-type esterase" evidence="4">
    <location>
        <begin position="109"/>
        <end position="380"/>
    </location>
</feature>
<keyword evidence="6" id="KW-1185">Reference proteome</keyword>
<feature type="disulfide bond" evidence="2">
    <location>
        <begin position="298"/>
        <end position="347"/>
    </location>
</feature>
<name>A0A4S8NQI4_9ACTN</name>
<dbReference type="SUPFAM" id="SSF52266">
    <property type="entry name" value="SGNH hydrolase"/>
    <property type="match status" value="1"/>
</dbReference>
<organism evidence="5 6">
    <name type="scientific">Nocardioides caeni</name>
    <dbReference type="NCBI Taxonomy" id="574700"/>
    <lineage>
        <taxon>Bacteria</taxon>
        <taxon>Bacillati</taxon>
        <taxon>Actinomycetota</taxon>
        <taxon>Actinomycetes</taxon>
        <taxon>Propionibacteriales</taxon>
        <taxon>Nocardioidaceae</taxon>
        <taxon>Nocardioides</taxon>
    </lineage>
</organism>
<evidence type="ECO:0000259" key="4">
    <source>
        <dbReference type="Pfam" id="PF13472"/>
    </source>
</evidence>
<dbReference type="PANTHER" id="PTHR37981:SF1">
    <property type="entry name" value="SGNH HYDROLASE-TYPE ESTERASE DOMAIN-CONTAINING PROTEIN"/>
    <property type="match status" value="1"/>
</dbReference>
<keyword evidence="5" id="KW-0378">Hydrolase</keyword>
<evidence type="ECO:0000256" key="3">
    <source>
        <dbReference type="SAM" id="MobiDB-lite"/>
    </source>
</evidence>
<dbReference type="EMBL" id="STGW01000002">
    <property type="protein sequence ID" value="THV17809.1"/>
    <property type="molecule type" value="Genomic_DNA"/>
</dbReference>
<feature type="region of interest" description="Disordered" evidence="3">
    <location>
        <begin position="29"/>
        <end position="50"/>
    </location>
</feature>
<dbReference type="InterPro" id="IPR037460">
    <property type="entry name" value="SEST-like"/>
</dbReference>
<evidence type="ECO:0000256" key="1">
    <source>
        <dbReference type="PIRSR" id="PIRSR637460-1"/>
    </source>
</evidence>
<feature type="active site" evidence="1">
    <location>
        <position position="373"/>
    </location>
</feature>
<keyword evidence="2" id="KW-1015">Disulfide bond</keyword>
<dbReference type="AlphaFoldDB" id="A0A4S8NQI4"/>
<accession>A0A4S8NQI4</accession>
<evidence type="ECO:0000256" key="2">
    <source>
        <dbReference type="PIRSR" id="PIRSR637460-2"/>
    </source>
</evidence>
<comment type="caution">
    <text evidence="5">The sequence shown here is derived from an EMBL/GenBank/DDBJ whole genome shotgun (WGS) entry which is preliminary data.</text>
</comment>
<feature type="disulfide bond" evidence="2">
    <location>
        <begin position="213"/>
        <end position="245"/>
    </location>
</feature>
<dbReference type="PANTHER" id="PTHR37981">
    <property type="entry name" value="LIPASE 2"/>
    <property type="match status" value="1"/>
</dbReference>
<feature type="active site" description="Nucleophile" evidence="1">
    <location>
        <position position="113"/>
    </location>
</feature>
<dbReference type="Proteomes" id="UP000307087">
    <property type="component" value="Unassembled WGS sequence"/>
</dbReference>
<dbReference type="GO" id="GO:0004806">
    <property type="term" value="F:triacylglycerol lipase activity"/>
    <property type="evidence" value="ECO:0007669"/>
    <property type="project" value="TreeGrafter"/>
</dbReference>
<sequence length="392" mass="41619">MHASQRTPLHVVPSNKCPTWSQMARRRSQILSRRSRPRRTPARAGVTAPTPARWSGMPLRTPSTLLTLAGLLAAPLIAAAVPGSPTAAAAQAAPVAAKAAPPRYQEYVALGDSWSADVVLLDANGLPDTTHVPIDCVQSHTNYPKLVARRLGVKTFRDATCGSATTDHFTKPQSLPLGGKNPPQFDRLTRRTDLVTMGIGGNDAGIASGALSCISLLPIGIPTPTLPLPDIVPLIGNSTLPLGACKERFTAGGVDRLAANIARSENKVVRALREVHRRSPKARILLVNYLDAIPAQGCWPIVPITNSDMAYLHGVFAKLNRMLARAARRGGAELVDTHPLSRGHDVCAPATERYVEGLGVLSLNDLAIAVPAHPNSAGARSQAASVLRQLRR</sequence>
<feature type="disulfide bond" evidence="2">
    <location>
        <begin position="136"/>
        <end position="161"/>
    </location>
</feature>